<dbReference type="Gene3D" id="3.30.1490.100">
    <property type="entry name" value="DNA polymerase, Y-family, little finger domain"/>
    <property type="match status" value="1"/>
</dbReference>
<dbReference type="EMBL" id="JAMKFB020000009">
    <property type="protein sequence ID" value="KAL0184155.1"/>
    <property type="molecule type" value="Genomic_DNA"/>
</dbReference>
<gene>
    <name evidence="2" type="ORF">M9458_019851</name>
</gene>
<organism evidence="2 3">
    <name type="scientific">Cirrhinus mrigala</name>
    <name type="common">Mrigala</name>
    <dbReference type="NCBI Taxonomy" id="683832"/>
    <lineage>
        <taxon>Eukaryota</taxon>
        <taxon>Metazoa</taxon>
        <taxon>Chordata</taxon>
        <taxon>Craniata</taxon>
        <taxon>Vertebrata</taxon>
        <taxon>Euteleostomi</taxon>
        <taxon>Actinopterygii</taxon>
        <taxon>Neopterygii</taxon>
        <taxon>Teleostei</taxon>
        <taxon>Ostariophysi</taxon>
        <taxon>Cypriniformes</taxon>
        <taxon>Cyprinidae</taxon>
        <taxon>Labeoninae</taxon>
        <taxon>Labeonini</taxon>
        <taxon>Cirrhinus</taxon>
    </lineage>
</organism>
<dbReference type="PANTHER" id="PTHR45990">
    <property type="entry name" value="DNA REPAIR PROTEIN REV1"/>
    <property type="match status" value="1"/>
</dbReference>
<name>A0ABD0QD24_CIRMR</name>
<reference evidence="2 3" key="1">
    <citation type="submission" date="2024-05" db="EMBL/GenBank/DDBJ databases">
        <title>Genome sequencing and assembly of Indian major carp, Cirrhinus mrigala (Hamilton, 1822).</title>
        <authorList>
            <person name="Mohindra V."/>
            <person name="Chowdhury L.M."/>
            <person name="Lal K."/>
            <person name="Jena J.K."/>
        </authorList>
    </citation>
    <scope>NUCLEOTIDE SEQUENCE [LARGE SCALE GENOMIC DNA]</scope>
    <source>
        <strain evidence="2">CM1030</strain>
        <tissue evidence="2">Blood</tissue>
    </source>
</reference>
<evidence type="ECO:0000256" key="1">
    <source>
        <dbReference type="SAM" id="MobiDB-lite"/>
    </source>
</evidence>
<feature type="region of interest" description="Disordered" evidence="1">
    <location>
        <begin position="41"/>
        <end position="80"/>
    </location>
</feature>
<proteinExistence type="predicted"/>
<dbReference type="PANTHER" id="PTHR45990:SF1">
    <property type="entry name" value="DNA REPAIR PROTEIN REV1"/>
    <property type="match status" value="1"/>
</dbReference>
<keyword evidence="3" id="KW-1185">Reference proteome</keyword>
<comment type="caution">
    <text evidence="2">The sequence shown here is derived from an EMBL/GenBank/DDBJ whole genome shotgun (WGS) entry which is preliminary data.</text>
</comment>
<dbReference type="Proteomes" id="UP001529510">
    <property type="component" value="Unassembled WGS sequence"/>
</dbReference>
<dbReference type="InterPro" id="IPR036775">
    <property type="entry name" value="DNA_pol_Y-fam_lit_finger_sf"/>
</dbReference>
<feature type="non-terminal residue" evidence="2">
    <location>
        <position position="80"/>
    </location>
</feature>
<protein>
    <submittedName>
        <fullName evidence="2">Uncharacterized protein</fullName>
    </submittedName>
</protein>
<accession>A0ABD0QD24</accession>
<feature type="non-terminal residue" evidence="2">
    <location>
        <position position="1"/>
    </location>
</feature>
<dbReference type="AlphaFoldDB" id="A0ABD0QD24"/>
<evidence type="ECO:0000313" key="3">
    <source>
        <dbReference type="Proteomes" id="UP001529510"/>
    </source>
</evidence>
<evidence type="ECO:0000313" key="2">
    <source>
        <dbReference type="EMBL" id="KAL0184155.1"/>
    </source>
</evidence>
<sequence>SALLAQPTDSGQLIAAEAIKLFHAMKLDVMDMRGVGLQVQQLEGSHADRSGQGPSRGRSIKDLLLAKQPAHSPKKDPLPQ</sequence>